<evidence type="ECO:0000256" key="4">
    <source>
        <dbReference type="ARBA" id="ARBA00023015"/>
    </source>
</evidence>
<keyword evidence="2 8" id="KW-0863">Zinc-finger</keyword>
<evidence type="ECO:0000256" key="9">
    <source>
        <dbReference type="SAM" id="MobiDB-lite"/>
    </source>
</evidence>
<feature type="region of interest" description="Disordered" evidence="9">
    <location>
        <begin position="29"/>
        <end position="138"/>
    </location>
</feature>
<dbReference type="PROSITE" id="PS50884">
    <property type="entry name" value="ZF_DOF_2"/>
    <property type="match status" value="1"/>
</dbReference>
<evidence type="ECO:0000313" key="11">
    <source>
        <dbReference type="Proteomes" id="UP000827889"/>
    </source>
</evidence>
<dbReference type="InterPro" id="IPR045174">
    <property type="entry name" value="Dof"/>
</dbReference>
<comment type="subcellular location">
    <subcellularLocation>
        <location evidence="8">Nucleus</location>
    </subcellularLocation>
</comment>
<evidence type="ECO:0000259" key="10">
    <source>
        <dbReference type="PROSITE" id="PS50884"/>
    </source>
</evidence>
<proteinExistence type="predicted"/>
<name>A0ABM3HD09_9MYRT</name>
<keyword evidence="6" id="KW-0804">Transcription</keyword>
<feature type="compositionally biased region" description="Polar residues" evidence="9">
    <location>
        <begin position="384"/>
        <end position="394"/>
    </location>
</feature>
<protein>
    <submittedName>
        <fullName evidence="12">Cyclic dof factor 1-like</fullName>
    </submittedName>
</protein>
<feature type="domain" description="Dof-type" evidence="10">
    <location>
        <begin position="146"/>
        <end position="200"/>
    </location>
</feature>
<feature type="compositionally biased region" description="Polar residues" evidence="9">
    <location>
        <begin position="128"/>
        <end position="137"/>
    </location>
</feature>
<keyword evidence="5 8" id="KW-0238">DNA-binding</keyword>
<accession>A0ABM3HD09</accession>
<dbReference type="Pfam" id="PF02701">
    <property type="entry name" value="Zn_ribbon_Dof"/>
    <property type="match status" value="1"/>
</dbReference>
<keyword evidence="1" id="KW-0479">Metal-binding</keyword>
<evidence type="ECO:0000256" key="1">
    <source>
        <dbReference type="ARBA" id="ARBA00022723"/>
    </source>
</evidence>
<organism evidence="11 12">
    <name type="scientific">Rhodamnia argentea</name>
    <dbReference type="NCBI Taxonomy" id="178133"/>
    <lineage>
        <taxon>Eukaryota</taxon>
        <taxon>Viridiplantae</taxon>
        <taxon>Streptophyta</taxon>
        <taxon>Embryophyta</taxon>
        <taxon>Tracheophyta</taxon>
        <taxon>Spermatophyta</taxon>
        <taxon>Magnoliopsida</taxon>
        <taxon>eudicotyledons</taxon>
        <taxon>Gunneridae</taxon>
        <taxon>Pentapetalae</taxon>
        <taxon>rosids</taxon>
        <taxon>malvids</taxon>
        <taxon>Myrtales</taxon>
        <taxon>Myrtaceae</taxon>
        <taxon>Myrtoideae</taxon>
        <taxon>Myrteae</taxon>
        <taxon>Australasian group</taxon>
        <taxon>Rhodamnia</taxon>
    </lineage>
</organism>
<feature type="region of interest" description="Disordered" evidence="9">
    <location>
        <begin position="354"/>
        <end position="399"/>
    </location>
</feature>
<feature type="compositionally biased region" description="Basic and acidic residues" evidence="9">
    <location>
        <begin position="58"/>
        <end position="88"/>
    </location>
</feature>
<keyword evidence="4" id="KW-0805">Transcription regulation</keyword>
<evidence type="ECO:0000256" key="3">
    <source>
        <dbReference type="ARBA" id="ARBA00022833"/>
    </source>
</evidence>
<dbReference type="Proteomes" id="UP000827889">
    <property type="component" value="Chromosome 5"/>
</dbReference>
<keyword evidence="3" id="KW-0862">Zinc</keyword>
<dbReference type="PANTHER" id="PTHR31089">
    <property type="entry name" value="CYCLIC DOF FACTOR 2"/>
    <property type="match status" value="1"/>
</dbReference>
<keyword evidence="7 8" id="KW-0539">Nucleus</keyword>
<keyword evidence="11" id="KW-1185">Reference proteome</keyword>
<evidence type="ECO:0000256" key="8">
    <source>
        <dbReference type="PROSITE-ProRule" id="PRU00071"/>
    </source>
</evidence>
<evidence type="ECO:0000256" key="2">
    <source>
        <dbReference type="ARBA" id="ARBA00022771"/>
    </source>
</evidence>
<evidence type="ECO:0000256" key="5">
    <source>
        <dbReference type="ARBA" id="ARBA00023125"/>
    </source>
</evidence>
<evidence type="ECO:0000313" key="12">
    <source>
        <dbReference type="RefSeq" id="XP_048134498.1"/>
    </source>
</evidence>
<evidence type="ECO:0000256" key="6">
    <source>
        <dbReference type="ARBA" id="ARBA00023163"/>
    </source>
</evidence>
<reference evidence="12" key="1">
    <citation type="submission" date="2025-08" db="UniProtKB">
        <authorList>
            <consortium name="RefSeq"/>
        </authorList>
    </citation>
    <scope>IDENTIFICATION</scope>
    <source>
        <tissue evidence="12">Leaf</tissue>
    </source>
</reference>
<dbReference type="PANTHER" id="PTHR31089:SF22">
    <property type="entry name" value="CYCLIC DOF FACTOR 4"/>
    <property type="match status" value="1"/>
</dbReference>
<dbReference type="InterPro" id="IPR003851">
    <property type="entry name" value="Znf_Dof"/>
</dbReference>
<dbReference type="PROSITE" id="PS01361">
    <property type="entry name" value="ZF_DOF_1"/>
    <property type="match status" value="1"/>
</dbReference>
<dbReference type="RefSeq" id="XP_048134498.1">
    <property type="nucleotide sequence ID" value="XM_048278541.1"/>
</dbReference>
<sequence length="469" mass="50406">MLEMKDPAIKLFGKTIWLPVKRDVLDGPSWGAGKGSVSEAAGGPGAWDRRGSVSADVASREQRDGREAEETRGDKALSEREPTNHEYEEGGWYRAPENPKDLTDSMSNNQKDETGREISSPAPWNEGETGTSISQETTLKKPDKILPCPRCNSTDTKFCYYNNYNLNQPRHLCRNCQRYWTAGGTMRNIPVGAGRRRSKNSYTAAAALFQHMGVPESLRADGAGDLKTAGTTILRISLDSPNCGRSAAPVPSTMSGFLDLGQAISCSGRGVDNFSDERSSGSSLTASNSVGKTSDCSAPELAVCNYRGFPWDSVHWNSTPALSTSGFPVSFYQAPQCYWAYALPGSTNATPRASLLPSSLSHDGSSAGPPSSTKLGKHSRDRNVSSPGNGTWTPKTYPIDDCGGTTKKSMIIGAREALHGASDLGVSDHLLSQAFQSMAKGKSFNDRRAVLLQANPAALCRSMNFHEST</sequence>
<evidence type="ECO:0000256" key="7">
    <source>
        <dbReference type="ARBA" id="ARBA00023242"/>
    </source>
</evidence>
<gene>
    <name evidence="12" type="primary">LOC115750121</name>
</gene>
<feature type="compositionally biased region" description="Polar residues" evidence="9">
    <location>
        <begin position="354"/>
        <end position="374"/>
    </location>
</feature>
<dbReference type="GeneID" id="115750121"/>